<feature type="region of interest" description="Disordered" evidence="1">
    <location>
        <begin position="83"/>
        <end position="116"/>
    </location>
</feature>
<dbReference type="Proteomes" id="UP000319322">
    <property type="component" value="Unassembled WGS sequence"/>
</dbReference>
<keyword evidence="3" id="KW-1185">Reference proteome</keyword>
<dbReference type="RefSeq" id="WP_120948718.1">
    <property type="nucleotide sequence ID" value="NZ_QXQS01000023.1"/>
</dbReference>
<dbReference type="EMBL" id="VKGC01000028">
    <property type="protein sequence ID" value="TSA80342.1"/>
    <property type="molecule type" value="Genomic_DNA"/>
</dbReference>
<evidence type="ECO:0000256" key="1">
    <source>
        <dbReference type="SAM" id="MobiDB-lite"/>
    </source>
</evidence>
<dbReference type="AlphaFoldDB" id="A0A553UJH7"/>
<gene>
    <name evidence="2" type="ORF">FNE76_07435</name>
</gene>
<accession>A0A553UJH7</accession>
<reference evidence="2" key="1">
    <citation type="submission" date="2019-07" db="EMBL/GenBank/DDBJ databases">
        <title>Helicobacter labacensis sp. nov., Helicobacter mehlei sp. nov. and Helicobacter vulpis sp. nov., isolated from gastric mucosa of red fox (Vulpis vulpis).</title>
        <authorList>
            <person name="Kusar D."/>
            <person name="Gruntar I."/>
            <person name="Pate M."/>
            <person name="Zajc U."/>
            <person name="Ocepek M."/>
        </authorList>
    </citation>
    <scope>NUCLEOTIDE SEQUENCE [LARGE SCALE GENOMIC DNA]</scope>
    <source>
        <strain evidence="2">L8b</strain>
    </source>
</reference>
<comment type="caution">
    <text evidence="2">The sequence shown here is derived from an EMBL/GenBank/DDBJ whole genome shotgun (WGS) entry which is preliminary data.</text>
</comment>
<evidence type="ECO:0000313" key="2">
    <source>
        <dbReference type="EMBL" id="TSA80342.1"/>
    </source>
</evidence>
<protein>
    <recommendedName>
        <fullName evidence="4">Helix-turn-helix domain-containing protein</fullName>
    </recommendedName>
</protein>
<dbReference type="SUPFAM" id="SSF46785">
    <property type="entry name" value="Winged helix' DNA-binding domain"/>
    <property type="match status" value="1"/>
</dbReference>
<name>A0A553UJH7_9HELI</name>
<organism evidence="2 3">
    <name type="scientific">Helicobacter mehlei</name>
    <dbReference type="NCBI Taxonomy" id="2316080"/>
    <lineage>
        <taxon>Bacteria</taxon>
        <taxon>Pseudomonadati</taxon>
        <taxon>Campylobacterota</taxon>
        <taxon>Epsilonproteobacteria</taxon>
        <taxon>Campylobacterales</taxon>
        <taxon>Helicobacteraceae</taxon>
        <taxon>Helicobacter</taxon>
    </lineage>
</organism>
<reference evidence="2" key="2">
    <citation type="submission" date="2019-07" db="EMBL/GenBank/DDBJ databases">
        <authorList>
            <person name="Papic B."/>
        </authorList>
    </citation>
    <scope>NUCLEOTIDE SEQUENCE [LARGE SCALE GENOMIC DNA]</scope>
    <source>
        <strain evidence="2">L8b</strain>
    </source>
</reference>
<proteinExistence type="predicted"/>
<dbReference type="InterPro" id="IPR036390">
    <property type="entry name" value="WH_DNA-bd_sf"/>
</dbReference>
<sequence>MRFKCGLCAQEIAILAYINHLPAEWSLSTAELGKALGLGLNTTLKYLRHLKAKGLLEVHFLRAQRGRLNGLTQWVLHMPTAQQLQPAKNDYPPKNGGMPQKSKSKPKARKAGNATDCQKMAASADKGTPTIRQNLNPFLINYFKKHEKPKRACTHAHGKQRQSVVFKGLKHTKGVKGKDLYFEWKNYKEGLKKQESELISSTTQ</sequence>
<evidence type="ECO:0000313" key="3">
    <source>
        <dbReference type="Proteomes" id="UP000319322"/>
    </source>
</evidence>
<evidence type="ECO:0008006" key="4">
    <source>
        <dbReference type="Google" id="ProtNLM"/>
    </source>
</evidence>